<sequence>MRHERVWLLLALALLGAGLIYLLGPVLTPFLSAALLAYLGNPLVNRLAGRLSRPLAVSLVFVLLFGALILAILILVPVLESQIRAFVQRLPGYLDWGQRHLLPLVAGLVDSEPGGGLDIQRLREALAAHWQQAGGLAAGLFKALSSSGLVIFGVLANLVLIPVVTFYLLRDWNRLVAGIHELLPRPLEPRIAHLAREADSTLSAFLRGQLLVMLALGTVYAIGLYWVGLDLALLFGMIAGLVSFVPYLGVIVGVLLAGGAALVQFQELLPLIGVLAVFGVGQLLESFLLTPYLVGDRIGLHPVAVIFAVMAGGALFGFVGVLLALPVAAVIMVGVRELRAHYLDSDLYREA</sequence>
<protein>
    <submittedName>
        <fullName evidence="7">Permease</fullName>
    </submittedName>
</protein>
<name>A0A1Z4VP79_9GAMM</name>
<dbReference type="PANTHER" id="PTHR21716">
    <property type="entry name" value="TRANSMEMBRANE PROTEIN"/>
    <property type="match status" value="1"/>
</dbReference>
<feature type="transmembrane region" description="Helical" evidence="6">
    <location>
        <begin position="149"/>
        <end position="169"/>
    </location>
</feature>
<feature type="transmembrane region" description="Helical" evidence="6">
    <location>
        <begin position="55"/>
        <end position="79"/>
    </location>
</feature>
<keyword evidence="5 6" id="KW-0472">Membrane</keyword>
<dbReference type="RefSeq" id="WP_096365400.1">
    <property type="nucleotide sequence ID" value="NZ_AP018052.1"/>
</dbReference>
<dbReference type="KEGG" id="ttc:FOKN1_1046"/>
<organism evidence="7 8">
    <name type="scientific">Thiohalobacter thiocyanaticus</name>
    <dbReference type="NCBI Taxonomy" id="585455"/>
    <lineage>
        <taxon>Bacteria</taxon>
        <taxon>Pseudomonadati</taxon>
        <taxon>Pseudomonadota</taxon>
        <taxon>Gammaproteobacteria</taxon>
        <taxon>Thiohalobacterales</taxon>
        <taxon>Thiohalobacteraceae</taxon>
        <taxon>Thiohalobacter</taxon>
    </lineage>
</organism>
<keyword evidence="8" id="KW-1185">Reference proteome</keyword>
<feature type="transmembrane region" description="Helical" evidence="6">
    <location>
        <begin position="7"/>
        <end position="24"/>
    </location>
</feature>
<evidence type="ECO:0000256" key="4">
    <source>
        <dbReference type="ARBA" id="ARBA00022989"/>
    </source>
</evidence>
<proteinExistence type="inferred from homology"/>
<evidence type="ECO:0000313" key="8">
    <source>
        <dbReference type="Proteomes" id="UP000218765"/>
    </source>
</evidence>
<feature type="transmembrane region" description="Helical" evidence="6">
    <location>
        <begin position="304"/>
        <end position="335"/>
    </location>
</feature>
<comment type="subcellular location">
    <subcellularLocation>
        <location evidence="1">Membrane</location>
        <topology evidence="1">Multi-pass membrane protein</topology>
    </subcellularLocation>
</comment>
<evidence type="ECO:0000256" key="3">
    <source>
        <dbReference type="ARBA" id="ARBA00022692"/>
    </source>
</evidence>
<dbReference type="GO" id="GO:0016020">
    <property type="term" value="C:membrane"/>
    <property type="evidence" value="ECO:0007669"/>
    <property type="project" value="UniProtKB-SubCell"/>
</dbReference>
<gene>
    <name evidence="7" type="ORF">FOKN1_1046</name>
</gene>
<evidence type="ECO:0000256" key="5">
    <source>
        <dbReference type="ARBA" id="ARBA00023136"/>
    </source>
</evidence>
<feature type="transmembrane region" description="Helical" evidence="6">
    <location>
        <begin position="268"/>
        <end position="284"/>
    </location>
</feature>
<dbReference type="Pfam" id="PF01594">
    <property type="entry name" value="AI-2E_transport"/>
    <property type="match status" value="1"/>
</dbReference>
<feature type="transmembrane region" description="Helical" evidence="6">
    <location>
        <begin position="233"/>
        <end position="256"/>
    </location>
</feature>
<dbReference type="OrthoDB" id="5792512at2"/>
<dbReference type="PANTHER" id="PTHR21716:SF64">
    <property type="entry name" value="AI-2 TRANSPORT PROTEIN TQSA"/>
    <property type="match status" value="1"/>
</dbReference>
<evidence type="ECO:0000256" key="2">
    <source>
        <dbReference type="ARBA" id="ARBA00009773"/>
    </source>
</evidence>
<keyword evidence="4 6" id="KW-1133">Transmembrane helix</keyword>
<dbReference type="Proteomes" id="UP000218765">
    <property type="component" value="Chromosome"/>
</dbReference>
<dbReference type="GO" id="GO:0055085">
    <property type="term" value="P:transmembrane transport"/>
    <property type="evidence" value="ECO:0007669"/>
    <property type="project" value="TreeGrafter"/>
</dbReference>
<evidence type="ECO:0000256" key="1">
    <source>
        <dbReference type="ARBA" id="ARBA00004141"/>
    </source>
</evidence>
<accession>A0A1Z4VP79</accession>
<evidence type="ECO:0000256" key="6">
    <source>
        <dbReference type="SAM" id="Phobius"/>
    </source>
</evidence>
<reference evidence="7 8" key="1">
    <citation type="submission" date="2017-05" db="EMBL/GenBank/DDBJ databases">
        <title>Thiocyanate degradation by Thiohalobacter thiocyanaticus FOKN1.</title>
        <authorList>
            <person name="Oshiki M."/>
            <person name="Fukushima T."/>
            <person name="Kawano S."/>
            <person name="Nakagawa J."/>
        </authorList>
    </citation>
    <scope>NUCLEOTIDE SEQUENCE [LARGE SCALE GENOMIC DNA]</scope>
    <source>
        <strain evidence="7 8">FOKN1</strain>
    </source>
</reference>
<comment type="similarity">
    <text evidence="2">Belongs to the autoinducer-2 exporter (AI-2E) (TC 2.A.86) family.</text>
</comment>
<dbReference type="InterPro" id="IPR002549">
    <property type="entry name" value="AI-2E-like"/>
</dbReference>
<dbReference type="EMBL" id="AP018052">
    <property type="protein sequence ID" value="BAZ93446.1"/>
    <property type="molecule type" value="Genomic_DNA"/>
</dbReference>
<feature type="transmembrane region" description="Helical" evidence="6">
    <location>
        <begin position="210"/>
        <end position="227"/>
    </location>
</feature>
<dbReference type="AlphaFoldDB" id="A0A1Z4VP79"/>
<evidence type="ECO:0000313" key="7">
    <source>
        <dbReference type="EMBL" id="BAZ93446.1"/>
    </source>
</evidence>
<keyword evidence="3 6" id="KW-0812">Transmembrane</keyword>